<proteinExistence type="predicted"/>
<feature type="region of interest" description="Disordered" evidence="1">
    <location>
        <begin position="1"/>
        <end position="52"/>
    </location>
</feature>
<dbReference type="AlphaFoldDB" id="A0A0F9CUE6"/>
<feature type="non-terminal residue" evidence="2">
    <location>
        <position position="1"/>
    </location>
</feature>
<dbReference type="EMBL" id="LAZR01031774">
    <property type="protein sequence ID" value="KKL52774.1"/>
    <property type="molecule type" value="Genomic_DNA"/>
</dbReference>
<evidence type="ECO:0000313" key="2">
    <source>
        <dbReference type="EMBL" id="KKL52774.1"/>
    </source>
</evidence>
<evidence type="ECO:0000256" key="1">
    <source>
        <dbReference type="SAM" id="MobiDB-lite"/>
    </source>
</evidence>
<sequence>YEHVKFLRKRQQILPEQSTDGQSEGCEGKLANPMPLDSAFPENQHSTYAEDE</sequence>
<name>A0A0F9CUE6_9ZZZZ</name>
<reference evidence="2" key="1">
    <citation type="journal article" date="2015" name="Nature">
        <title>Complex archaea that bridge the gap between prokaryotes and eukaryotes.</title>
        <authorList>
            <person name="Spang A."/>
            <person name="Saw J.H."/>
            <person name="Jorgensen S.L."/>
            <person name="Zaremba-Niedzwiedzka K."/>
            <person name="Martijn J."/>
            <person name="Lind A.E."/>
            <person name="van Eijk R."/>
            <person name="Schleper C."/>
            <person name="Guy L."/>
            <person name="Ettema T.J."/>
        </authorList>
    </citation>
    <scope>NUCLEOTIDE SEQUENCE</scope>
</reference>
<comment type="caution">
    <text evidence="2">The sequence shown here is derived from an EMBL/GenBank/DDBJ whole genome shotgun (WGS) entry which is preliminary data.</text>
</comment>
<feature type="compositionally biased region" description="Basic residues" evidence="1">
    <location>
        <begin position="1"/>
        <end position="11"/>
    </location>
</feature>
<gene>
    <name evidence="2" type="ORF">LCGC14_2282130</name>
</gene>
<feature type="compositionally biased region" description="Polar residues" evidence="1">
    <location>
        <begin position="41"/>
        <end position="52"/>
    </location>
</feature>
<accession>A0A0F9CUE6</accession>
<protein>
    <submittedName>
        <fullName evidence="2">Uncharacterized protein</fullName>
    </submittedName>
</protein>
<organism evidence="2">
    <name type="scientific">marine sediment metagenome</name>
    <dbReference type="NCBI Taxonomy" id="412755"/>
    <lineage>
        <taxon>unclassified sequences</taxon>
        <taxon>metagenomes</taxon>
        <taxon>ecological metagenomes</taxon>
    </lineage>
</organism>